<dbReference type="Proteomes" id="UP000076193">
    <property type="component" value="Chromosome"/>
</dbReference>
<dbReference type="EMBL" id="CP171844">
    <property type="protein sequence ID" value="XKQ38762.1"/>
    <property type="molecule type" value="Genomic_DNA"/>
</dbReference>
<name>A0ACD5F0R2_RHILE</name>
<proteinExistence type="predicted"/>
<gene>
    <name evidence="1" type="ORF">A4A59_016700</name>
</gene>
<sequence length="322" mass="35332">MPRDSGQYMVVELNVYTIYRHFLKLWRPAKKRHMDPIVEQATLPNDSFQASWDSIKINSTVKDRLVAQSLLSLQLRQSFPFEVMPLHGLILLSGPPGTGKTTLARGLANRVAKVVGAAAYIQLDPHALGSSSLGKSQKEVSKIFQQTIPELAMSKGAAIVLLDEVETLAADRQRMSLEANPIDAHRATDAALAGLDLMCRAHRNTLLIATTNFPKAVDRALLSRADWIEDIGPPNAEAREEIILEVLGLLGKKWPKVDALKTHAKAFVAASDGMDGRRLRKAMISSAAISTEVAQDLNKLTHQHVLATLKQAARQADMEDRA</sequence>
<reference evidence="1" key="1">
    <citation type="submission" date="2024-10" db="EMBL/GenBank/DDBJ databases">
        <title>Strain of Rhizobium-related bacteria isolated fromm roots of Vavilovia formosa.</title>
        <authorList>
            <person name="Kimeklis A."/>
            <person name="Afonin A."/>
        </authorList>
    </citation>
    <scope>NUCLEOTIDE SEQUENCE</scope>
    <source>
        <strain evidence="1">Vaf12</strain>
    </source>
</reference>
<evidence type="ECO:0000313" key="1">
    <source>
        <dbReference type="EMBL" id="XKQ38762.1"/>
    </source>
</evidence>
<evidence type="ECO:0000313" key="2">
    <source>
        <dbReference type="Proteomes" id="UP000076193"/>
    </source>
</evidence>
<organism evidence="1 2">
    <name type="scientific">Rhizobium leguminosarum</name>
    <dbReference type="NCBI Taxonomy" id="384"/>
    <lineage>
        <taxon>Bacteria</taxon>
        <taxon>Pseudomonadati</taxon>
        <taxon>Pseudomonadota</taxon>
        <taxon>Alphaproteobacteria</taxon>
        <taxon>Hyphomicrobiales</taxon>
        <taxon>Rhizobiaceae</taxon>
        <taxon>Rhizobium/Agrobacterium group</taxon>
        <taxon>Rhizobium</taxon>
    </lineage>
</organism>
<accession>A0ACD5F0R2</accession>
<protein>
    <submittedName>
        <fullName evidence="1">AAA family ATPase</fullName>
    </submittedName>
</protein>